<keyword evidence="3" id="KW-0732">Signal</keyword>
<feature type="binding site" evidence="4">
    <location>
        <position position="173"/>
    </location>
    <ligand>
        <name>molybdate</name>
        <dbReference type="ChEBI" id="CHEBI:36264"/>
    </ligand>
</feature>
<comment type="caution">
    <text evidence="5">The sequence shown here is derived from an EMBL/GenBank/DDBJ whole genome shotgun (WGS) entry which is preliminary data.</text>
</comment>
<dbReference type="EMBL" id="PDSL01000019">
    <property type="protein sequence ID" value="PIE34448.1"/>
    <property type="molecule type" value="Genomic_DNA"/>
</dbReference>
<dbReference type="GO" id="GO:0015689">
    <property type="term" value="P:molybdate ion transport"/>
    <property type="evidence" value="ECO:0007669"/>
    <property type="project" value="InterPro"/>
</dbReference>
<accession>A0A2G6KFI8</accession>
<dbReference type="PANTHER" id="PTHR30632">
    <property type="entry name" value="MOLYBDATE-BINDING PERIPLASMIC PROTEIN"/>
    <property type="match status" value="1"/>
</dbReference>
<evidence type="ECO:0000256" key="4">
    <source>
        <dbReference type="PIRSR" id="PIRSR004846-1"/>
    </source>
</evidence>
<dbReference type="PIRSF" id="PIRSF004846">
    <property type="entry name" value="ModA"/>
    <property type="match status" value="1"/>
</dbReference>
<name>A0A2G6KFI8_9ACTN</name>
<proteinExistence type="inferred from homology"/>
<sequence length="234" mass="24004">MAALTLAIAGCGGATNDTDELVVFAAASLTNSFREIETAFETTHPDISVTLNLAGSSQLATQITDGAPADVFAAADTVTMGRVDHANTAQIFARNRPQILVPSGNPLGLGSLDDLTDDGITLVVCAPEVPCGSYAEMIFAAANLDIHPDSWEPNAAGVVTKIASGEADVGIAYATDALANPDIDVIALPDSIDIAADYPIAVIAADNPSAQAFIDFVLSPDGQAILSRFGFETP</sequence>
<evidence type="ECO:0000256" key="1">
    <source>
        <dbReference type="ARBA" id="ARBA00009175"/>
    </source>
</evidence>
<dbReference type="Pfam" id="PF13531">
    <property type="entry name" value="SBP_bac_11"/>
    <property type="match status" value="1"/>
</dbReference>
<dbReference type="InterPro" id="IPR050682">
    <property type="entry name" value="ModA/WtpA"/>
</dbReference>
<organism evidence="5 6">
    <name type="scientific">Ilumatobacter coccineus</name>
    <dbReference type="NCBI Taxonomy" id="467094"/>
    <lineage>
        <taxon>Bacteria</taxon>
        <taxon>Bacillati</taxon>
        <taxon>Actinomycetota</taxon>
        <taxon>Acidimicrobiia</taxon>
        <taxon>Acidimicrobiales</taxon>
        <taxon>Ilumatobacteraceae</taxon>
        <taxon>Ilumatobacter</taxon>
    </lineage>
</organism>
<feature type="binding site" evidence="4">
    <location>
        <position position="56"/>
    </location>
    <ligand>
        <name>molybdate</name>
        <dbReference type="ChEBI" id="CHEBI:36264"/>
    </ligand>
</feature>
<dbReference type="SUPFAM" id="SSF53850">
    <property type="entry name" value="Periplasmic binding protein-like II"/>
    <property type="match status" value="1"/>
</dbReference>
<dbReference type="AlphaFoldDB" id="A0A2G6KFI8"/>
<keyword evidence="4" id="KW-0500">Molybdenum</keyword>
<dbReference type="NCBIfam" id="TIGR01256">
    <property type="entry name" value="modA"/>
    <property type="match status" value="1"/>
</dbReference>
<evidence type="ECO:0000313" key="6">
    <source>
        <dbReference type="Proteomes" id="UP000230914"/>
    </source>
</evidence>
<feature type="binding site" evidence="4">
    <location>
        <position position="28"/>
    </location>
    <ligand>
        <name>molybdate</name>
        <dbReference type="ChEBI" id="CHEBI:36264"/>
    </ligand>
</feature>
<dbReference type="Proteomes" id="UP000230914">
    <property type="component" value="Unassembled WGS sequence"/>
</dbReference>
<dbReference type="PANTHER" id="PTHR30632:SF0">
    <property type="entry name" value="SULFATE-BINDING PROTEIN"/>
    <property type="match status" value="1"/>
</dbReference>
<comment type="similarity">
    <text evidence="1">Belongs to the bacterial solute-binding protein ModA family.</text>
</comment>
<evidence type="ECO:0000256" key="2">
    <source>
        <dbReference type="ARBA" id="ARBA00022723"/>
    </source>
</evidence>
<dbReference type="GO" id="GO:0046872">
    <property type="term" value="F:metal ion binding"/>
    <property type="evidence" value="ECO:0007669"/>
    <property type="project" value="UniProtKB-KW"/>
</dbReference>
<dbReference type="Gene3D" id="3.40.190.10">
    <property type="entry name" value="Periplasmic binding protein-like II"/>
    <property type="match status" value="2"/>
</dbReference>
<gene>
    <name evidence="5" type="primary">modA</name>
    <name evidence="5" type="ORF">CSA55_00845</name>
</gene>
<dbReference type="InterPro" id="IPR005950">
    <property type="entry name" value="ModA"/>
</dbReference>
<evidence type="ECO:0000256" key="3">
    <source>
        <dbReference type="ARBA" id="ARBA00022729"/>
    </source>
</evidence>
<keyword evidence="2 4" id="KW-0479">Metal-binding</keyword>
<dbReference type="GO" id="GO:0030973">
    <property type="term" value="F:molybdate ion binding"/>
    <property type="evidence" value="ECO:0007669"/>
    <property type="project" value="TreeGrafter"/>
</dbReference>
<protein>
    <submittedName>
        <fullName evidence="5">Molybdate ABC transporter substrate-binding protein</fullName>
    </submittedName>
</protein>
<reference evidence="5 6" key="1">
    <citation type="submission" date="2017-10" db="EMBL/GenBank/DDBJ databases">
        <title>Novel microbial diversity and functional potential in the marine mammal oral microbiome.</title>
        <authorList>
            <person name="Dudek N.K."/>
            <person name="Sun C.L."/>
            <person name="Burstein D."/>
            <person name="Kantor R.S."/>
            <person name="Aliaga Goltsman D.S."/>
            <person name="Bik E.M."/>
            <person name="Thomas B.C."/>
            <person name="Banfield J.F."/>
            <person name="Relman D.A."/>
        </authorList>
    </citation>
    <scope>NUCLEOTIDE SEQUENCE [LARGE SCALE GENOMIC DNA]</scope>
    <source>
        <strain evidence="5">DOLJORAL78_61_10</strain>
    </source>
</reference>
<evidence type="ECO:0000313" key="5">
    <source>
        <dbReference type="EMBL" id="PIE34448.1"/>
    </source>
</evidence>